<evidence type="ECO:0000256" key="4">
    <source>
        <dbReference type="ARBA" id="ARBA00022827"/>
    </source>
</evidence>
<dbReference type="STRING" id="97359.A0A550CBR2"/>
<accession>A0A550CBR2</accession>
<dbReference type="Proteomes" id="UP000320762">
    <property type="component" value="Unassembled WGS sequence"/>
</dbReference>
<dbReference type="Gene3D" id="3.40.30.120">
    <property type="match status" value="1"/>
</dbReference>
<proteinExistence type="inferred from homology"/>
<dbReference type="InterPro" id="IPR002938">
    <property type="entry name" value="FAD-bd"/>
</dbReference>
<dbReference type="PRINTS" id="PR00420">
    <property type="entry name" value="RNGMNOXGNASE"/>
</dbReference>
<evidence type="ECO:0000256" key="5">
    <source>
        <dbReference type="ARBA" id="ARBA00023002"/>
    </source>
</evidence>
<evidence type="ECO:0000259" key="6">
    <source>
        <dbReference type="Pfam" id="PF01494"/>
    </source>
</evidence>
<name>A0A550CBR2_9AGAR</name>
<organism evidence="7 8">
    <name type="scientific">Schizophyllum amplum</name>
    <dbReference type="NCBI Taxonomy" id="97359"/>
    <lineage>
        <taxon>Eukaryota</taxon>
        <taxon>Fungi</taxon>
        <taxon>Dikarya</taxon>
        <taxon>Basidiomycota</taxon>
        <taxon>Agaricomycotina</taxon>
        <taxon>Agaricomycetes</taxon>
        <taxon>Agaricomycetidae</taxon>
        <taxon>Agaricales</taxon>
        <taxon>Schizophyllaceae</taxon>
        <taxon>Schizophyllum</taxon>
    </lineage>
</organism>
<evidence type="ECO:0000313" key="8">
    <source>
        <dbReference type="Proteomes" id="UP000320762"/>
    </source>
</evidence>
<dbReference type="InterPro" id="IPR036188">
    <property type="entry name" value="FAD/NAD-bd_sf"/>
</dbReference>
<protein>
    <submittedName>
        <fullName evidence="7">FAD binding domain-containing protein</fullName>
    </submittedName>
</protein>
<dbReference type="Pfam" id="PF01494">
    <property type="entry name" value="FAD_binding_3"/>
    <property type="match status" value="1"/>
</dbReference>
<evidence type="ECO:0000256" key="1">
    <source>
        <dbReference type="ARBA" id="ARBA00001974"/>
    </source>
</evidence>
<keyword evidence="8" id="KW-1185">Reference proteome</keyword>
<evidence type="ECO:0000256" key="2">
    <source>
        <dbReference type="ARBA" id="ARBA00007801"/>
    </source>
</evidence>
<dbReference type="InterPro" id="IPR036249">
    <property type="entry name" value="Thioredoxin-like_sf"/>
</dbReference>
<dbReference type="AlphaFoldDB" id="A0A550CBR2"/>
<comment type="cofactor">
    <cofactor evidence="1">
        <name>FAD</name>
        <dbReference type="ChEBI" id="CHEBI:57692"/>
    </cofactor>
</comment>
<keyword evidence="3" id="KW-0285">Flavoprotein</keyword>
<dbReference type="Gene3D" id="3.30.70.2450">
    <property type="match status" value="1"/>
</dbReference>
<dbReference type="PANTHER" id="PTHR43004:SF19">
    <property type="entry name" value="BINDING MONOOXYGENASE, PUTATIVE (JCVI)-RELATED"/>
    <property type="match status" value="1"/>
</dbReference>
<evidence type="ECO:0000313" key="7">
    <source>
        <dbReference type="EMBL" id="TRM62250.1"/>
    </source>
</evidence>
<dbReference type="OrthoDB" id="2690153at2759"/>
<sequence length="552" mass="59607">MSPSVLIVGAGPTGLTLALALLKNGVPVRIIDKLASPRAGQKGNGIQPRTLEILKILGLLDDVLHRSTEIRPLRMYEMPGATKVEKEHALVKIVAPTPDKPLPNARGLGQDRFEEILFEHLGALGCEVERGTELRSCTENADRVSAEILKADGTVDKAEFEFVVGSDGGHSTVRHMLGLSFLGETREAEGLVVADMYVPKGLDHEFWHIFRGASLLGTGSTPGAQTAAGSDHVHFMFRSSEIPQLFTVIAGGPRTREFPVETRDGIIDYFYKATGRRDVVFGEMKCVSWWRPNIRMVDKFGEGRTFVAGDAAHTHSPTGGQGMNSGIQDAFNLAWKISLVYKKLAPFSLLSTYSSERLPVIAAMLEKTTLLLNETLKKETAAAGAAWNRGDELQMFGINYRGSAIVLDEGNTQPDVLSSAYSVGKVLRAGDRAPAAPVKCASDATVQTLLDVFSCQRHTVLVFTSDESAARAVIDATMALPEGVAETSVVLPRESAFQLSDAKVLEAIDRHAQTIYQVEDEPTVVVVRPDGAIGAIVLEAGGVGRYFSKILQ</sequence>
<dbReference type="GO" id="GO:0071949">
    <property type="term" value="F:FAD binding"/>
    <property type="evidence" value="ECO:0007669"/>
    <property type="project" value="InterPro"/>
</dbReference>
<dbReference type="InterPro" id="IPR050641">
    <property type="entry name" value="RIFMO-like"/>
</dbReference>
<evidence type="ECO:0000256" key="3">
    <source>
        <dbReference type="ARBA" id="ARBA00022630"/>
    </source>
</evidence>
<comment type="similarity">
    <text evidence="2">Belongs to the PheA/TfdB FAD monooxygenase family.</text>
</comment>
<dbReference type="EMBL" id="VDMD01000013">
    <property type="protein sequence ID" value="TRM62250.1"/>
    <property type="molecule type" value="Genomic_DNA"/>
</dbReference>
<keyword evidence="5" id="KW-0560">Oxidoreductase</keyword>
<dbReference type="PANTHER" id="PTHR43004">
    <property type="entry name" value="TRK SYSTEM POTASSIUM UPTAKE PROTEIN"/>
    <property type="match status" value="1"/>
</dbReference>
<dbReference type="SUPFAM" id="SSF51905">
    <property type="entry name" value="FAD/NAD(P)-binding domain"/>
    <property type="match status" value="1"/>
</dbReference>
<feature type="domain" description="FAD-binding" evidence="6">
    <location>
        <begin position="4"/>
        <end position="367"/>
    </location>
</feature>
<gene>
    <name evidence="7" type="ORF">BD626DRAFT_498622</name>
</gene>
<dbReference type="Gene3D" id="3.50.50.60">
    <property type="entry name" value="FAD/NAD(P)-binding domain"/>
    <property type="match status" value="1"/>
</dbReference>
<keyword evidence="4" id="KW-0274">FAD</keyword>
<comment type="caution">
    <text evidence="7">The sequence shown here is derived from an EMBL/GenBank/DDBJ whole genome shotgun (WGS) entry which is preliminary data.</text>
</comment>
<dbReference type="GO" id="GO:0016709">
    <property type="term" value="F:oxidoreductase activity, acting on paired donors, with incorporation or reduction of molecular oxygen, NAD(P)H as one donor, and incorporation of one atom of oxygen"/>
    <property type="evidence" value="ECO:0007669"/>
    <property type="project" value="UniProtKB-ARBA"/>
</dbReference>
<reference evidence="7 8" key="1">
    <citation type="journal article" date="2019" name="New Phytol.">
        <title>Comparative genomics reveals unique wood-decay strategies and fruiting body development in the Schizophyllaceae.</title>
        <authorList>
            <person name="Almasi E."/>
            <person name="Sahu N."/>
            <person name="Krizsan K."/>
            <person name="Balint B."/>
            <person name="Kovacs G.M."/>
            <person name="Kiss B."/>
            <person name="Cseklye J."/>
            <person name="Drula E."/>
            <person name="Henrissat B."/>
            <person name="Nagy I."/>
            <person name="Chovatia M."/>
            <person name="Adam C."/>
            <person name="LaButti K."/>
            <person name="Lipzen A."/>
            <person name="Riley R."/>
            <person name="Grigoriev I.V."/>
            <person name="Nagy L.G."/>
        </authorList>
    </citation>
    <scope>NUCLEOTIDE SEQUENCE [LARGE SCALE GENOMIC DNA]</scope>
    <source>
        <strain evidence="7 8">NL-1724</strain>
    </source>
</reference>
<dbReference type="SUPFAM" id="SSF52833">
    <property type="entry name" value="Thioredoxin-like"/>
    <property type="match status" value="1"/>
</dbReference>